<dbReference type="Proteomes" id="UP000694407">
    <property type="component" value="Unplaced"/>
</dbReference>
<name>A0A8C6EV10_MARMA</name>
<evidence type="ECO:0000256" key="1">
    <source>
        <dbReference type="ARBA" id="ARBA00004123"/>
    </source>
</evidence>
<dbReference type="GeneTree" id="ENSGT00390000013235"/>
<comment type="subcellular location">
    <subcellularLocation>
        <location evidence="2">Chromosome</location>
        <location evidence="2">Centromere</location>
    </subcellularLocation>
    <subcellularLocation>
        <location evidence="1">Nucleus</location>
    </subcellularLocation>
</comment>
<feature type="transmembrane region" description="Helical" evidence="8">
    <location>
        <begin position="122"/>
        <end position="143"/>
    </location>
</feature>
<keyword evidence="5" id="KW-0539">Nucleus</keyword>
<reference evidence="9" key="2">
    <citation type="submission" date="2025-09" db="UniProtKB">
        <authorList>
            <consortium name="Ensembl"/>
        </authorList>
    </citation>
    <scope>IDENTIFICATION</scope>
</reference>
<evidence type="ECO:0000256" key="3">
    <source>
        <dbReference type="ARBA" id="ARBA00005470"/>
    </source>
</evidence>
<evidence type="ECO:0000256" key="6">
    <source>
        <dbReference type="ARBA" id="ARBA00023328"/>
    </source>
</evidence>
<feature type="compositionally biased region" description="Polar residues" evidence="7">
    <location>
        <begin position="9"/>
        <end position="27"/>
    </location>
</feature>
<dbReference type="GO" id="GO:0000939">
    <property type="term" value="C:inner kinetochore"/>
    <property type="evidence" value="ECO:0007669"/>
    <property type="project" value="Ensembl"/>
</dbReference>
<keyword evidence="6" id="KW-0137">Centromere</keyword>
<keyword evidence="8" id="KW-1133">Transmembrane helix</keyword>
<accession>A0A8C6EV10</accession>
<protein>
    <submittedName>
        <fullName evidence="9">Centromere protein I</fullName>
    </submittedName>
</protein>
<sequence length="675" mass="77419">MSPQKRVKNSQAQNRTSQVSNSCQTKLSAWKAKPSNSKSILKQNNTVEDCEHGDDQAEDALQITLEYFEKGPIKTSRSKNKILEKHLKTVENMAWKNGLAPDAIDILLNAALSGKFGMSSGYICHVFAIGFCPYVCHLLYLLTKKENGEYFHSSFITFAGMQPHLQALLSLYKFFVPTLISVSLPVRKKIYFKNSENMWNSALLAMRLRNQQPFPEPLKLVLGSASVRPLKRKLNSHSVIPVLNSGSYTKECGKKEMSLSDCLSHNRSFPLEQLQNFPQLLQNIHCLELPSQIGSVLNNSLLLHYINCVRDESILLRLYHWLSQTLQEECIWYKVNNYEHGKDFTNFLDTIIRAQCFLQEGFYSCEAFLYKSLPLWDGLCCRSQFLQLVSWIPFSSFSEVKPLLFDHLAQLFFTSTIYFKCSVLQSLKELLQNWLLWLSVDIRMKPLTSSLLETTLGGSMDSVSKLIDYVGWLSTTAMRLESNSTFLLHFILDFYEKVCDIYVNYNLPLVVLFPPGIFHSALLSLDTSILNQLCYIMHRYHKNLSAAKKNELVQKAKSEFNFSSKTYQQFNQYLTTMVGCLWTSKPFEKGTYIDLQILESAGIMEYKNSLNLVCHPSLLSYAASFLLQENLEERTINMGSIRGKKWNWYLEYLFSEGLQGLKLFIGSNIHHSSVP</sequence>
<dbReference type="GO" id="GO:0016604">
    <property type="term" value="C:nuclear body"/>
    <property type="evidence" value="ECO:0007669"/>
    <property type="project" value="Ensembl"/>
</dbReference>
<organism evidence="9 10">
    <name type="scientific">Marmota marmota marmota</name>
    <name type="common">Alpine marmot</name>
    <dbReference type="NCBI Taxonomy" id="9994"/>
    <lineage>
        <taxon>Eukaryota</taxon>
        <taxon>Metazoa</taxon>
        <taxon>Chordata</taxon>
        <taxon>Craniata</taxon>
        <taxon>Vertebrata</taxon>
        <taxon>Euteleostomi</taxon>
        <taxon>Mammalia</taxon>
        <taxon>Eutheria</taxon>
        <taxon>Euarchontoglires</taxon>
        <taxon>Glires</taxon>
        <taxon>Rodentia</taxon>
        <taxon>Sciuromorpha</taxon>
        <taxon>Sciuridae</taxon>
        <taxon>Xerinae</taxon>
        <taxon>Marmotini</taxon>
        <taxon>Marmota</taxon>
    </lineage>
</organism>
<proteinExistence type="inferred from homology"/>
<dbReference type="Ensembl" id="ENSMMMT00000020453.1">
    <property type="protein sequence ID" value="ENSMMMP00000017989.1"/>
    <property type="gene ID" value="ENSMMMG00000015917.1"/>
</dbReference>
<dbReference type="PANTHER" id="PTHR48208:SF2">
    <property type="entry name" value="CENTROMERE PROTEIN I"/>
    <property type="match status" value="1"/>
</dbReference>
<evidence type="ECO:0000256" key="4">
    <source>
        <dbReference type="ARBA" id="ARBA00022454"/>
    </source>
</evidence>
<keyword evidence="8" id="KW-0472">Membrane</keyword>
<feature type="region of interest" description="Disordered" evidence="7">
    <location>
        <begin position="1"/>
        <end position="38"/>
    </location>
</feature>
<dbReference type="GO" id="GO:0000070">
    <property type="term" value="P:mitotic sister chromatid segregation"/>
    <property type="evidence" value="ECO:0007669"/>
    <property type="project" value="TreeGrafter"/>
</dbReference>
<evidence type="ECO:0000256" key="8">
    <source>
        <dbReference type="SAM" id="Phobius"/>
    </source>
</evidence>
<dbReference type="PANTHER" id="PTHR48208">
    <property type="entry name" value="CENTROMERE PROTEIN I"/>
    <property type="match status" value="1"/>
</dbReference>
<keyword evidence="4" id="KW-0158">Chromosome</keyword>
<dbReference type="GO" id="GO:0034080">
    <property type="term" value="P:CENP-A containing chromatin assembly"/>
    <property type="evidence" value="ECO:0007669"/>
    <property type="project" value="TreeGrafter"/>
</dbReference>
<dbReference type="InterPro" id="IPR012485">
    <property type="entry name" value="CENP-I"/>
</dbReference>
<evidence type="ECO:0000313" key="9">
    <source>
        <dbReference type="Ensembl" id="ENSMMMP00000017989.1"/>
    </source>
</evidence>
<keyword evidence="10" id="KW-1185">Reference proteome</keyword>
<comment type="similarity">
    <text evidence="3">Belongs to the CENP-I/CTF3 family.</text>
</comment>
<keyword evidence="8" id="KW-0812">Transmembrane</keyword>
<evidence type="ECO:0000256" key="5">
    <source>
        <dbReference type="ARBA" id="ARBA00023242"/>
    </source>
</evidence>
<reference evidence="9" key="1">
    <citation type="submission" date="2025-08" db="UniProtKB">
        <authorList>
            <consortium name="Ensembl"/>
        </authorList>
    </citation>
    <scope>IDENTIFICATION</scope>
</reference>
<dbReference type="Pfam" id="PF07778">
    <property type="entry name" value="CENP-I"/>
    <property type="match status" value="2"/>
</dbReference>
<evidence type="ECO:0000313" key="10">
    <source>
        <dbReference type="Proteomes" id="UP000694407"/>
    </source>
</evidence>
<dbReference type="AlphaFoldDB" id="A0A8C6EV10"/>
<evidence type="ECO:0000256" key="7">
    <source>
        <dbReference type="SAM" id="MobiDB-lite"/>
    </source>
</evidence>
<gene>
    <name evidence="9" type="primary">CENPI</name>
</gene>
<evidence type="ECO:0000256" key="2">
    <source>
        <dbReference type="ARBA" id="ARBA00004584"/>
    </source>
</evidence>